<dbReference type="GO" id="GO:0050821">
    <property type="term" value="P:protein stabilization"/>
    <property type="evidence" value="ECO:0007669"/>
    <property type="project" value="UniProtKB-UniRule"/>
</dbReference>
<comment type="subunit">
    <text evidence="5">Forms a complex with Hsp90.</text>
</comment>
<evidence type="ECO:0000259" key="8">
    <source>
        <dbReference type="SMART" id="SM01069"/>
    </source>
</evidence>
<dbReference type="FunFam" id="1.20.58.610:FF:000001">
    <property type="entry name" value="Hsp90 co-chaperone Cdc37-like 1"/>
    <property type="match status" value="1"/>
</dbReference>
<keyword evidence="12" id="KW-1185">Reference proteome</keyword>
<dbReference type="EMBL" id="VZRF01005779">
    <property type="protein sequence ID" value="NWT12332.1"/>
    <property type="molecule type" value="Genomic_DNA"/>
</dbReference>
<proteinExistence type="inferred from homology"/>
<dbReference type="GO" id="GO:0006457">
    <property type="term" value="P:protein folding"/>
    <property type="evidence" value="ECO:0007669"/>
    <property type="project" value="UniProtKB-UniRule"/>
</dbReference>
<evidence type="ECO:0000256" key="5">
    <source>
        <dbReference type="RuleBase" id="RU369110"/>
    </source>
</evidence>
<sequence length="379" mass="44819">MVDYSVWDHIEVSDDEDETHPNIDTASLFRWRHQARVERMEQFQKEKEELDKGCRECKRKLAECQRKMKELEVAEPESGKGELEKLQAEAQQLKNEEKSWENKLEELRKKEKNMPWNVDTLSKDGFSKSVFNVKPEEKEETEEQKEKKHKTFVERYEKQIKHFGMLRRWDDSQKYLSDNPHLVCEETANYLVIWCIDLEVEEKHALMEQVAHQTIVMQFILELAKSLKVDPRACFRQFFTKIKTADQQYLEGFTEELEAFKERVRGRARARLEKALRDYEEEERQKRLGPGGLDPVEVYESLPAELQKCFDVKDVQMLQDTISKMDPTEAKYHMQRCIDSGLWVPNARDGDRDRGDRGGAGETPQHDTPRDSTENRAQE</sequence>
<evidence type="ECO:0000256" key="6">
    <source>
        <dbReference type="SAM" id="Coils"/>
    </source>
</evidence>
<dbReference type="SMART" id="SM01069">
    <property type="entry name" value="CDC37_C"/>
    <property type="match status" value="1"/>
</dbReference>
<accession>A0A7K5L257</accession>
<evidence type="ECO:0000256" key="7">
    <source>
        <dbReference type="SAM" id="MobiDB-lite"/>
    </source>
</evidence>
<evidence type="ECO:0000256" key="1">
    <source>
        <dbReference type="ARBA" id="ARBA00004496"/>
    </source>
</evidence>
<evidence type="ECO:0000259" key="9">
    <source>
        <dbReference type="SMART" id="SM01070"/>
    </source>
</evidence>
<comment type="subcellular location">
    <subcellularLocation>
        <location evidence="1 5">Cytoplasm</location>
    </subcellularLocation>
</comment>
<feature type="region of interest" description="Disordered" evidence="7">
    <location>
        <begin position="343"/>
        <end position="379"/>
    </location>
</feature>
<dbReference type="PANTHER" id="PTHR12800:SF3">
    <property type="entry name" value="HSP90 CO-CHAPERONE CDC37"/>
    <property type="match status" value="1"/>
</dbReference>
<keyword evidence="4 5" id="KW-0963">Cytoplasm</keyword>
<feature type="non-terminal residue" evidence="11">
    <location>
        <position position="1"/>
    </location>
</feature>
<dbReference type="InterPro" id="IPR013874">
    <property type="entry name" value="Cdc37_Hsp90-bd"/>
</dbReference>
<feature type="non-terminal residue" evidence="11">
    <location>
        <position position="379"/>
    </location>
</feature>
<dbReference type="Pfam" id="PF08564">
    <property type="entry name" value="CDC37_C"/>
    <property type="match status" value="1"/>
</dbReference>
<name>A0A7K5L257_VIRAL</name>
<organism evidence="11 12">
    <name type="scientific">Vireo altiloquus</name>
    <name type="common">Black-whiskered vireo</name>
    <name type="synonym">Muscicapa altiloqua</name>
    <dbReference type="NCBI Taxonomy" id="34956"/>
    <lineage>
        <taxon>Eukaryota</taxon>
        <taxon>Metazoa</taxon>
        <taxon>Chordata</taxon>
        <taxon>Craniata</taxon>
        <taxon>Vertebrata</taxon>
        <taxon>Euteleostomi</taxon>
        <taxon>Archelosauria</taxon>
        <taxon>Archosauria</taxon>
        <taxon>Dinosauria</taxon>
        <taxon>Saurischia</taxon>
        <taxon>Theropoda</taxon>
        <taxon>Coelurosauria</taxon>
        <taxon>Aves</taxon>
        <taxon>Neognathae</taxon>
        <taxon>Neoaves</taxon>
        <taxon>Telluraves</taxon>
        <taxon>Australaves</taxon>
        <taxon>Passeriformes</taxon>
        <taxon>Corvoidea</taxon>
        <taxon>Vireonidae</taxon>
        <taxon>Vireoninae</taxon>
        <taxon>Vireo</taxon>
    </lineage>
</organism>
<dbReference type="Pfam" id="PF08565">
    <property type="entry name" value="CDC37_M"/>
    <property type="match status" value="1"/>
</dbReference>
<feature type="coiled-coil region" evidence="6">
    <location>
        <begin position="40"/>
        <end position="113"/>
    </location>
</feature>
<evidence type="ECO:0000313" key="11">
    <source>
        <dbReference type="EMBL" id="NWT12332.1"/>
    </source>
</evidence>
<dbReference type="GO" id="GO:0019901">
    <property type="term" value="F:protein kinase binding"/>
    <property type="evidence" value="ECO:0007669"/>
    <property type="project" value="UniProtKB-UniRule"/>
</dbReference>
<protein>
    <recommendedName>
        <fullName evidence="3 5">Hsp90 co-chaperone Cdc37</fullName>
    </recommendedName>
    <alternativeName>
        <fullName evidence="5">Hsp90 chaperone protein kinase-targeting subunit</fullName>
    </alternativeName>
</protein>
<evidence type="ECO:0000256" key="3">
    <source>
        <dbReference type="ARBA" id="ARBA00020496"/>
    </source>
</evidence>
<dbReference type="PANTHER" id="PTHR12800">
    <property type="entry name" value="CDC37-RELATED"/>
    <property type="match status" value="1"/>
</dbReference>
<feature type="compositionally biased region" description="Basic and acidic residues" evidence="7">
    <location>
        <begin position="348"/>
        <end position="379"/>
    </location>
</feature>
<dbReference type="Proteomes" id="UP000589495">
    <property type="component" value="Unassembled WGS sequence"/>
</dbReference>
<comment type="caution">
    <text evidence="11">The sequence shown here is derived from an EMBL/GenBank/DDBJ whole genome shotgun (WGS) entry which is preliminary data.</text>
</comment>
<dbReference type="SMART" id="SM01070">
    <property type="entry name" value="CDC37_M"/>
    <property type="match status" value="1"/>
</dbReference>
<comment type="similarity">
    <text evidence="2 5">Belongs to the CDC37 family.</text>
</comment>
<gene>
    <name evidence="11" type="primary">Cdc37</name>
    <name evidence="11" type="ORF">VIRALT_R15144</name>
</gene>
<dbReference type="GO" id="GO:0005737">
    <property type="term" value="C:cytoplasm"/>
    <property type="evidence" value="ECO:0007669"/>
    <property type="project" value="UniProtKB-SubCell"/>
</dbReference>
<dbReference type="InterPro" id="IPR013855">
    <property type="entry name" value="Cdc37_N_dom"/>
</dbReference>
<feature type="domain" description="Cdc37 Hsp90 binding" evidence="9">
    <location>
        <begin position="122"/>
        <end position="283"/>
    </location>
</feature>
<reference evidence="11 12" key="1">
    <citation type="submission" date="2019-09" db="EMBL/GenBank/DDBJ databases">
        <title>Bird 10,000 Genomes (B10K) Project - Family phase.</title>
        <authorList>
            <person name="Zhang G."/>
        </authorList>
    </citation>
    <scope>NUCLEOTIDE SEQUENCE [LARGE SCALE GENOMIC DNA]</scope>
    <source>
        <strain evidence="11">B10K-DU-001-22</strain>
        <tissue evidence="11">Muscle</tissue>
    </source>
</reference>
<dbReference type="GO" id="GO:0051082">
    <property type="term" value="F:unfolded protein binding"/>
    <property type="evidence" value="ECO:0007669"/>
    <property type="project" value="UniProtKB-UniRule"/>
</dbReference>
<evidence type="ECO:0000313" key="12">
    <source>
        <dbReference type="Proteomes" id="UP000589495"/>
    </source>
</evidence>
<evidence type="ECO:0000259" key="10">
    <source>
        <dbReference type="SMART" id="SM01071"/>
    </source>
</evidence>
<keyword evidence="6" id="KW-0175">Coiled coil</keyword>
<dbReference type="InterPro" id="IPR004918">
    <property type="entry name" value="Cdc37"/>
</dbReference>
<dbReference type="GO" id="GO:0051087">
    <property type="term" value="F:protein-folding chaperone binding"/>
    <property type="evidence" value="ECO:0007669"/>
    <property type="project" value="UniProtKB-UniRule"/>
</dbReference>
<comment type="function">
    <text evidence="5">Co-chaperone that binds to numerous kinases and promotes their interaction with the Hsp90 complex, resulting in stabilization and promotion of their activity.</text>
</comment>
<keyword evidence="5" id="KW-0143">Chaperone</keyword>
<dbReference type="Gene3D" id="6.10.140.250">
    <property type="match status" value="1"/>
</dbReference>
<dbReference type="InterPro" id="IPR013873">
    <property type="entry name" value="Cdc37_C"/>
</dbReference>
<feature type="domain" description="Cdc37 C-terminal" evidence="8">
    <location>
        <begin position="287"/>
        <end position="372"/>
    </location>
</feature>
<dbReference type="AlphaFoldDB" id="A0A7K5L257"/>
<feature type="domain" description="Cdc37 N-terminal" evidence="10">
    <location>
        <begin position="1"/>
        <end position="129"/>
    </location>
</feature>
<dbReference type="SMART" id="SM01071">
    <property type="entry name" value="CDC37_N"/>
    <property type="match status" value="1"/>
</dbReference>
<dbReference type="SUPFAM" id="SSF101391">
    <property type="entry name" value="Hsp90 co-chaperone CDC37"/>
    <property type="match status" value="1"/>
</dbReference>
<dbReference type="GO" id="GO:0031072">
    <property type="term" value="F:heat shock protein binding"/>
    <property type="evidence" value="ECO:0007669"/>
    <property type="project" value="UniProtKB-UniRule"/>
</dbReference>
<dbReference type="InterPro" id="IPR038189">
    <property type="entry name" value="Cdc37_Hsp90-bd_sf"/>
</dbReference>
<dbReference type="Pfam" id="PF03234">
    <property type="entry name" value="CDC37_N"/>
    <property type="match status" value="1"/>
</dbReference>
<evidence type="ECO:0000256" key="4">
    <source>
        <dbReference type="ARBA" id="ARBA00022490"/>
    </source>
</evidence>
<dbReference type="Gene3D" id="1.20.58.610">
    <property type="entry name" value="Cdc37, Hsp90 binding domain"/>
    <property type="match status" value="1"/>
</dbReference>
<evidence type="ECO:0000256" key="2">
    <source>
        <dbReference type="ARBA" id="ARBA00006222"/>
    </source>
</evidence>